<evidence type="ECO:0000313" key="7">
    <source>
        <dbReference type="EMBL" id="KAA8494874.1"/>
    </source>
</evidence>
<dbReference type="InterPro" id="IPR037185">
    <property type="entry name" value="EmrE-like"/>
</dbReference>
<evidence type="ECO:0000256" key="4">
    <source>
        <dbReference type="ARBA" id="ARBA00023136"/>
    </source>
</evidence>
<feature type="transmembrane region" description="Helical" evidence="5">
    <location>
        <begin position="221"/>
        <end position="240"/>
    </location>
</feature>
<dbReference type="Proteomes" id="UP000324585">
    <property type="component" value="Unassembled WGS sequence"/>
</dbReference>
<keyword evidence="2 5" id="KW-0812">Transmembrane</keyword>
<dbReference type="GO" id="GO:0016020">
    <property type="term" value="C:membrane"/>
    <property type="evidence" value="ECO:0007669"/>
    <property type="project" value="UniProtKB-SubCell"/>
</dbReference>
<dbReference type="OMA" id="SYPLAVW"/>
<protein>
    <submittedName>
        <fullName evidence="7">Xylulose 5-phosphate/phosphate translocator, chloroplastic</fullName>
    </submittedName>
</protein>
<comment type="caution">
    <text evidence="7">The sequence shown here is derived from an EMBL/GenBank/DDBJ whole genome shotgun (WGS) entry which is preliminary data.</text>
</comment>
<accession>A0A5J4YVY5</accession>
<dbReference type="Pfam" id="PF03151">
    <property type="entry name" value="TPT"/>
    <property type="match status" value="1"/>
</dbReference>
<comment type="subcellular location">
    <subcellularLocation>
        <location evidence="1">Membrane</location>
        <topology evidence="1">Multi-pass membrane protein</topology>
    </subcellularLocation>
</comment>
<proteinExistence type="predicted"/>
<feature type="transmembrane region" description="Helical" evidence="5">
    <location>
        <begin position="113"/>
        <end position="133"/>
    </location>
</feature>
<organism evidence="7 8">
    <name type="scientific">Porphyridium purpureum</name>
    <name type="common">Red alga</name>
    <name type="synonym">Porphyridium cruentum</name>
    <dbReference type="NCBI Taxonomy" id="35688"/>
    <lineage>
        <taxon>Eukaryota</taxon>
        <taxon>Rhodophyta</taxon>
        <taxon>Bangiophyceae</taxon>
        <taxon>Porphyridiales</taxon>
        <taxon>Porphyridiaceae</taxon>
        <taxon>Porphyridium</taxon>
    </lineage>
</organism>
<dbReference type="PANTHER" id="PTHR11132">
    <property type="entry name" value="SOLUTE CARRIER FAMILY 35"/>
    <property type="match status" value="1"/>
</dbReference>
<feature type="transmembrane region" description="Helical" evidence="5">
    <location>
        <begin position="82"/>
        <end position="101"/>
    </location>
</feature>
<evidence type="ECO:0000256" key="3">
    <source>
        <dbReference type="ARBA" id="ARBA00022989"/>
    </source>
</evidence>
<feature type="domain" description="Sugar phosphate transporter" evidence="6">
    <location>
        <begin position="83"/>
        <end position="372"/>
    </location>
</feature>
<dbReference type="SUPFAM" id="SSF103481">
    <property type="entry name" value="Multidrug resistance efflux transporter EmrE"/>
    <property type="match status" value="2"/>
</dbReference>
<evidence type="ECO:0000256" key="2">
    <source>
        <dbReference type="ARBA" id="ARBA00022692"/>
    </source>
</evidence>
<evidence type="ECO:0000256" key="5">
    <source>
        <dbReference type="SAM" id="Phobius"/>
    </source>
</evidence>
<feature type="transmembrane region" description="Helical" evidence="5">
    <location>
        <begin position="356"/>
        <end position="374"/>
    </location>
</feature>
<keyword evidence="3 5" id="KW-1133">Transmembrane helix</keyword>
<evidence type="ECO:0000313" key="8">
    <source>
        <dbReference type="Proteomes" id="UP000324585"/>
    </source>
</evidence>
<name>A0A5J4YVY5_PORPP</name>
<dbReference type="OrthoDB" id="6418713at2759"/>
<keyword evidence="8" id="KW-1185">Reference proteome</keyword>
<keyword evidence="4 5" id="KW-0472">Membrane</keyword>
<dbReference type="EMBL" id="VRMN01000004">
    <property type="protein sequence ID" value="KAA8494874.1"/>
    <property type="molecule type" value="Genomic_DNA"/>
</dbReference>
<evidence type="ECO:0000256" key="1">
    <source>
        <dbReference type="ARBA" id="ARBA00004141"/>
    </source>
</evidence>
<dbReference type="AlphaFoldDB" id="A0A5J4YVY5"/>
<dbReference type="InterPro" id="IPR050186">
    <property type="entry name" value="TPT_transporter"/>
</dbReference>
<reference evidence="8" key="1">
    <citation type="journal article" date="2019" name="Nat. Commun.">
        <title>Expansion of phycobilisome linker gene families in mesophilic red algae.</title>
        <authorList>
            <person name="Lee J."/>
            <person name="Kim D."/>
            <person name="Bhattacharya D."/>
            <person name="Yoon H.S."/>
        </authorList>
    </citation>
    <scope>NUCLEOTIDE SEQUENCE [LARGE SCALE GENOMIC DNA]</scope>
    <source>
        <strain evidence="8">CCMP 1328</strain>
    </source>
</reference>
<evidence type="ECO:0000259" key="6">
    <source>
        <dbReference type="Pfam" id="PF03151"/>
    </source>
</evidence>
<sequence>MDGVCFVGGSYGVLAASGKRALSGRARSAAAGGAPSRRVRCARAPDAQKDGARAAARATICMAASGSAAQGDKQEPAAPSKLVVGGFFALWYFFNVIFNIVNKKALNMWSYPWTLSTVQLGVGALYCSLAWIVGLRKPPKVSWGLLKALILPSFGHTLGHVMSCISFSLVAISFTHIVKSAEPVVGAMAAALFLGETYPLPVYLTLIPICLGVAMSSASELTFTMAGFATAMASNFAFAMRNVFSKVSMKDYKSELTPANQYGLISIMSFLMELPFCLFFDKGIPKLTSTAKVPVPDQTVLKYLLACSLLYHLYNEVSYSALDNVSPITFSVGNTIKRVIIILTSIIVFKTKILPLNAVGSAVAVLGTFLYSYSKQIYVK</sequence>
<gene>
    <name evidence="7" type="ORF">FVE85_3115</name>
</gene>
<dbReference type="InterPro" id="IPR004853">
    <property type="entry name" value="Sugar_P_trans_dom"/>
</dbReference>
<feature type="transmembrane region" description="Helical" evidence="5">
    <location>
        <begin position="154"/>
        <end position="178"/>
    </location>
</feature>